<dbReference type="EMBL" id="JBGFUD010000360">
    <property type="protein sequence ID" value="MFH4974353.1"/>
    <property type="molecule type" value="Genomic_DNA"/>
</dbReference>
<dbReference type="AlphaFoldDB" id="A0ABD6EC27"/>
<keyword evidence="3" id="KW-1185">Reference proteome</keyword>
<accession>A0ABD6EC27</accession>
<comment type="caution">
    <text evidence="2">The sequence shown here is derived from an EMBL/GenBank/DDBJ whole genome shotgun (WGS) entry which is preliminary data.</text>
</comment>
<sequence>MKLQHHNNIDLCISAIVFGILLLLLKIHQSYASSNINDRGDHFILYGITQDCQVFFVDRRYLGKLYTIHVNPRSTYCYPNLVKLHLQYEFDQISLLLLIKRSQNHICTMPVEIPSFETIATVGIFNYSLQSSLQYATCSHLRKTNFSLHPDLSFMDTTLTNIIYFINSQSHGIHWDVRRFQISRQGTFKATERLTMTHPSRDQQTQDNPAEQFIVELDSRRSLLYTMHRTNRNVLSECSFDLLFRHSAVKPRWFELKQHRHQTKWLDSFSVDNDLMIFAESTRKQRGMASSVFILDLGTRNRIRAAFNLPYAVDISILTAGTADYLLRKHISRFGSTESRVAQTKTVFPIQFTTSSTKHKTLSPTVQPIDLYSVPTTVMITDGRSNFEKHRGEATKEDYILHSNALSPSVPAESQMGSKISLHHSKTHVADKFASSLNDLTNHRGRLSFGGTNFTSTSTRKPMNEFTADNDLFEESEAESEIEAAEINGVQPKWSGNDSNVETSNSYSREAYEEEKEEEEKKIGYIMEKGSEEKSDGVLLNSAEDEEQSFGAEEYLDENEDIESEHHLRNLPTSANARVTEDIITSTTHRTQSEVIPHDRGDRKNMRGHSECFSLQFSVLTISFIINLFP</sequence>
<proteinExistence type="predicted"/>
<dbReference type="InterPro" id="IPR057233">
    <property type="entry name" value="DUF7911"/>
</dbReference>
<feature type="region of interest" description="Disordered" evidence="1">
    <location>
        <begin position="487"/>
        <end position="515"/>
    </location>
</feature>
<protein>
    <submittedName>
        <fullName evidence="2">Uncharacterized protein</fullName>
    </submittedName>
</protein>
<dbReference type="Pfam" id="PF25492">
    <property type="entry name" value="DUF7911"/>
    <property type="match status" value="1"/>
</dbReference>
<reference evidence="2 3" key="1">
    <citation type="submission" date="2024-08" db="EMBL/GenBank/DDBJ databases">
        <title>Gnathostoma spinigerum genome.</title>
        <authorList>
            <person name="Gonzalez-Bertolin B."/>
            <person name="Monzon S."/>
            <person name="Zaballos A."/>
            <person name="Jimenez P."/>
            <person name="Dekumyoy P."/>
            <person name="Varona S."/>
            <person name="Cuesta I."/>
            <person name="Sumanam S."/>
            <person name="Adisakwattana P."/>
            <person name="Gasser R.B."/>
            <person name="Hernandez-Gonzalez A."/>
            <person name="Young N.D."/>
            <person name="Perteguer M.J."/>
        </authorList>
    </citation>
    <scope>NUCLEOTIDE SEQUENCE [LARGE SCALE GENOMIC DNA]</scope>
    <source>
        <strain evidence="2">AL3</strain>
        <tissue evidence="2">Liver</tissue>
    </source>
</reference>
<evidence type="ECO:0000256" key="1">
    <source>
        <dbReference type="SAM" id="MobiDB-lite"/>
    </source>
</evidence>
<organism evidence="2 3">
    <name type="scientific">Gnathostoma spinigerum</name>
    <dbReference type="NCBI Taxonomy" id="75299"/>
    <lineage>
        <taxon>Eukaryota</taxon>
        <taxon>Metazoa</taxon>
        <taxon>Ecdysozoa</taxon>
        <taxon>Nematoda</taxon>
        <taxon>Chromadorea</taxon>
        <taxon>Rhabditida</taxon>
        <taxon>Spirurina</taxon>
        <taxon>Gnathostomatomorpha</taxon>
        <taxon>Gnathostomatoidea</taxon>
        <taxon>Gnathostomatidae</taxon>
        <taxon>Gnathostoma</taxon>
    </lineage>
</organism>
<dbReference type="Proteomes" id="UP001608902">
    <property type="component" value="Unassembled WGS sequence"/>
</dbReference>
<evidence type="ECO:0000313" key="3">
    <source>
        <dbReference type="Proteomes" id="UP001608902"/>
    </source>
</evidence>
<feature type="compositionally biased region" description="Polar residues" evidence="1">
    <location>
        <begin position="494"/>
        <end position="508"/>
    </location>
</feature>
<gene>
    <name evidence="2" type="ORF">AB6A40_001062</name>
</gene>
<evidence type="ECO:0000313" key="2">
    <source>
        <dbReference type="EMBL" id="MFH4974353.1"/>
    </source>
</evidence>
<name>A0ABD6EC27_9BILA</name>